<dbReference type="OrthoDB" id="4062651at2759"/>
<keyword evidence="12 20" id="KW-1133">Transmembrane helix</keyword>
<keyword evidence="25" id="KW-1185">Reference proteome</keyword>
<proteinExistence type="inferred from homology"/>
<dbReference type="PROSITE" id="PS50927">
    <property type="entry name" value="BULB_LECTIN"/>
    <property type="match status" value="1"/>
</dbReference>
<dbReference type="InterPro" id="IPR024171">
    <property type="entry name" value="SRK-like_kinase"/>
</dbReference>
<dbReference type="AlphaFoldDB" id="A0A5J4ZR99"/>
<dbReference type="Pfam" id="PF11883">
    <property type="entry name" value="DUF3403"/>
    <property type="match status" value="1"/>
</dbReference>
<dbReference type="Pfam" id="PF01453">
    <property type="entry name" value="B_lectin"/>
    <property type="match status" value="1"/>
</dbReference>
<evidence type="ECO:0000256" key="6">
    <source>
        <dbReference type="ARBA" id="ARBA00022692"/>
    </source>
</evidence>
<dbReference type="PANTHER" id="PTHR27002">
    <property type="entry name" value="RECEPTOR-LIKE SERINE/THREONINE-PROTEIN KINASE SD1-8"/>
    <property type="match status" value="1"/>
</dbReference>
<dbReference type="Gene3D" id="1.10.510.10">
    <property type="entry name" value="Transferase(Phosphotransferase) domain 1"/>
    <property type="match status" value="1"/>
</dbReference>
<evidence type="ECO:0000256" key="9">
    <source>
        <dbReference type="ARBA" id="ARBA00022741"/>
    </source>
</evidence>
<feature type="transmembrane region" description="Helical" evidence="20">
    <location>
        <begin position="431"/>
        <end position="452"/>
    </location>
</feature>
<evidence type="ECO:0000256" key="3">
    <source>
        <dbReference type="ARBA" id="ARBA00022527"/>
    </source>
</evidence>
<dbReference type="GO" id="GO:0005886">
    <property type="term" value="C:plasma membrane"/>
    <property type="evidence" value="ECO:0007669"/>
    <property type="project" value="UniProtKB-SubCell"/>
</dbReference>
<evidence type="ECO:0000256" key="1">
    <source>
        <dbReference type="ARBA" id="ARBA00004251"/>
    </source>
</evidence>
<feature type="chain" id="PRO_5023902626" description="Receptor-like serine/threonine-protein kinase" evidence="21">
    <location>
        <begin position="25"/>
        <end position="827"/>
    </location>
</feature>
<keyword evidence="5 19" id="KW-0808">Transferase</keyword>
<accession>A0A5J4ZR99</accession>
<comment type="catalytic activity">
    <reaction evidence="18 19">
        <text>L-seryl-[protein] + ATP = O-phospho-L-seryl-[protein] + ADP + H(+)</text>
        <dbReference type="Rhea" id="RHEA:17989"/>
        <dbReference type="Rhea" id="RHEA-COMP:9863"/>
        <dbReference type="Rhea" id="RHEA-COMP:11604"/>
        <dbReference type="ChEBI" id="CHEBI:15378"/>
        <dbReference type="ChEBI" id="CHEBI:29999"/>
        <dbReference type="ChEBI" id="CHEBI:30616"/>
        <dbReference type="ChEBI" id="CHEBI:83421"/>
        <dbReference type="ChEBI" id="CHEBI:456216"/>
        <dbReference type="EC" id="2.7.11.1"/>
    </reaction>
</comment>
<protein>
    <recommendedName>
        <fullName evidence="19">Receptor-like serine/threonine-protein kinase</fullName>
        <ecNumber evidence="19">2.7.11.1</ecNumber>
    </recommendedName>
</protein>
<dbReference type="SUPFAM" id="SSF56112">
    <property type="entry name" value="Protein kinase-like (PK-like)"/>
    <property type="match status" value="1"/>
</dbReference>
<dbReference type="InterPro" id="IPR036426">
    <property type="entry name" value="Bulb-type_lectin_dom_sf"/>
</dbReference>
<evidence type="ECO:0000256" key="13">
    <source>
        <dbReference type="ARBA" id="ARBA00023136"/>
    </source>
</evidence>
<keyword evidence="10 19" id="KW-0418">Kinase</keyword>
<evidence type="ECO:0000256" key="5">
    <source>
        <dbReference type="ARBA" id="ARBA00022679"/>
    </source>
</evidence>
<dbReference type="CDD" id="cd00028">
    <property type="entry name" value="B_lectin"/>
    <property type="match status" value="1"/>
</dbReference>
<evidence type="ECO:0000256" key="7">
    <source>
        <dbReference type="ARBA" id="ARBA00022729"/>
    </source>
</evidence>
<organism evidence="24 25">
    <name type="scientific">Nyssa sinensis</name>
    <dbReference type="NCBI Taxonomy" id="561372"/>
    <lineage>
        <taxon>Eukaryota</taxon>
        <taxon>Viridiplantae</taxon>
        <taxon>Streptophyta</taxon>
        <taxon>Embryophyta</taxon>
        <taxon>Tracheophyta</taxon>
        <taxon>Spermatophyta</taxon>
        <taxon>Magnoliopsida</taxon>
        <taxon>eudicotyledons</taxon>
        <taxon>Gunneridae</taxon>
        <taxon>Pentapetalae</taxon>
        <taxon>asterids</taxon>
        <taxon>Cornales</taxon>
        <taxon>Nyssaceae</taxon>
        <taxon>Nyssa</taxon>
    </lineage>
</organism>
<dbReference type="FunFam" id="1.10.510.10:FF:000060">
    <property type="entry name" value="G-type lectin S-receptor-like serine/threonine-protein kinase"/>
    <property type="match status" value="1"/>
</dbReference>
<dbReference type="EMBL" id="CM018048">
    <property type="protein sequence ID" value="KAA8521215.1"/>
    <property type="molecule type" value="Genomic_DNA"/>
</dbReference>
<evidence type="ECO:0000256" key="15">
    <source>
        <dbReference type="ARBA" id="ARBA00023170"/>
    </source>
</evidence>
<keyword evidence="9 19" id="KW-0547">Nucleotide-binding</keyword>
<dbReference type="PROSITE" id="PS50011">
    <property type="entry name" value="PROTEIN_KINASE_DOM"/>
    <property type="match status" value="1"/>
</dbReference>
<dbReference type="SUPFAM" id="SSF51110">
    <property type="entry name" value="alpha-D-mannose-specific plant lectins"/>
    <property type="match status" value="1"/>
</dbReference>
<evidence type="ECO:0000313" key="25">
    <source>
        <dbReference type="Proteomes" id="UP000325577"/>
    </source>
</evidence>
<dbReference type="Gene3D" id="2.90.10.10">
    <property type="entry name" value="Bulb-type lectin domain"/>
    <property type="match status" value="1"/>
</dbReference>
<evidence type="ECO:0000256" key="11">
    <source>
        <dbReference type="ARBA" id="ARBA00022840"/>
    </source>
</evidence>
<evidence type="ECO:0000313" key="24">
    <source>
        <dbReference type="EMBL" id="KAA8521215.1"/>
    </source>
</evidence>
<reference evidence="24 25" key="1">
    <citation type="submission" date="2019-09" db="EMBL/GenBank/DDBJ databases">
        <title>A chromosome-level genome assembly of the Chinese tupelo Nyssa sinensis.</title>
        <authorList>
            <person name="Yang X."/>
            <person name="Kang M."/>
            <person name="Yang Y."/>
            <person name="Xiong H."/>
            <person name="Wang M."/>
            <person name="Zhang Z."/>
            <person name="Wang Z."/>
            <person name="Wu H."/>
            <person name="Ma T."/>
            <person name="Liu J."/>
            <person name="Xi Z."/>
        </authorList>
    </citation>
    <scope>NUCLEOTIDE SEQUENCE [LARGE SCALE GENOMIC DNA]</scope>
    <source>
        <strain evidence="24">J267</strain>
        <tissue evidence="24">Leaf</tissue>
    </source>
</reference>
<dbReference type="PANTHER" id="PTHR27002:SF1063">
    <property type="entry name" value="RECEPTOR-LIKE SERINE_THREONINE-PROTEIN KINASE"/>
    <property type="match status" value="1"/>
</dbReference>
<evidence type="ECO:0000256" key="19">
    <source>
        <dbReference type="PIRNR" id="PIRNR000641"/>
    </source>
</evidence>
<evidence type="ECO:0000256" key="21">
    <source>
        <dbReference type="SAM" id="SignalP"/>
    </source>
</evidence>
<keyword evidence="4" id="KW-0597">Phosphoprotein</keyword>
<dbReference type="InterPro" id="IPR008271">
    <property type="entry name" value="Ser/Thr_kinase_AS"/>
</dbReference>
<dbReference type="InterPro" id="IPR011009">
    <property type="entry name" value="Kinase-like_dom_sf"/>
</dbReference>
<keyword evidence="7 21" id="KW-0732">Signal</keyword>
<evidence type="ECO:0000256" key="16">
    <source>
        <dbReference type="ARBA" id="ARBA00023180"/>
    </source>
</evidence>
<dbReference type="CDD" id="cd14066">
    <property type="entry name" value="STKc_IRAK"/>
    <property type="match status" value="1"/>
</dbReference>
<sequence>MASKRSFMILIFFFIFSCFLASRAVSSDTLQQGNMLYNNNHDTYLVSANKIFTLGFYSPVNSDKSYIGIWYTKDSSSHPVWLGNRNQPIDSNSGTLTIDTAGNLIIIHDGGDPFELYASPTGKNTTATLLNSGNFIVREVGSNRSVWESFDYPTDTLLPSMKLGVNHRTGRNWSLTSWFASGEPDSGAFALDWDPIRRRLVVSRRGLKSWTSGALRDGAFEFLPKHDSYYFNYKFINVTSEDEEYFSYSLENDPVMTPKDRKFMSGWVLDYQGRINDREGRSNIVAVDQCYGYNTKSMPDVHGGCELWEQPNCGNRRNSSPKFEIRAGIFNFSTTSSFNVDKNLGVSDCRAHCWNDCDCIGFQSYDSIEESGCIYWIGGEFIQRSTRDSPQRYVLISESALHDISFHINGSNVGDININIKTRGMKNRIRIIVPTVLVPVLLVLLSAILCYLRKRRIGLQGDGGRRQEEDILREFVTPNEIMALDGLENEGNKCHNLRVFGFASIMAATNGFSKESELGRGGFGPVYKGNLPEGQEIAVKRLSRSSGQGVVEFKNELILIAKLQHTNLVRLLGCCIEGDEKMLIYEYMPNKSLDSFLFDSTRGGQLTWERRFSIIEGIAQGLLYLHKYSRLRIIHRDLKASNILLDENMDPKISDFGMARIFKHNILEVNTNRIVGTYGYMAPEYAMEGIFSVKTDVFSFGVLMLEIVIGQKNNSLYHVDTPLNLVGYTWELWKKDVVIELMDPMLSDTCTRHQWLRCIHVALLCVEDRALDRPIMSEVISMLTNDSMTLPMPKKPAFCIGISMVEEDSSKSKCSLNGLSISAMDGR</sequence>
<keyword evidence="13 20" id="KW-0472">Membrane</keyword>
<dbReference type="PROSITE" id="PS51257">
    <property type="entry name" value="PROKAR_LIPOPROTEIN"/>
    <property type="match status" value="1"/>
</dbReference>
<name>A0A5J4ZR99_9ASTE</name>
<keyword evidence="11 19" id="KW-0067">ATP-binding</keyword>
<keyword evidence="2" id="KW-1003">Cell membrane</keyword>
<dbReference type="GO" id="GO:0106310">
    <property type="term" value="F:protein serine kinase activity"/>
    <property type="evidence" value="ECO:0007669"/>
    <property type="project" value="RHEA"/>
</dbReference>
<dbReference type="Proteomes" id="UP000325577">
    <property type="component" value="Linkage Group LG5"/>
</dbReference>
<dbReference type="EC" id="2.7.11.1" evidence="19"/>
<evidence type="ECO:0000256" key="14">
    <source>
        <dbReference type="ARBA" id="ARBA00023157"/>
    </source>
</evidence>
<feature type="signal peptide" evidence="21">
    <location>
        <begin position="1"/>
        <end position="24"/>
    </location>
</feature>
<dbReference type="InterPro" id="IPR000719">
    <property type="entry name" value="Prot_kinase_dom"/>
</dbReference>
<dbReference type="FunFam" id="2.90.10.10:FF:000009">
    <property type="entry name" value="Receptor-like serine/threonine-protein kinase SD1-8"/>
    <property type="match status" value="1"/>
</dbReference>
<evidence type="ECO:0000256" key="20">
    <source>
        <dbReference type="SAM" id="Phobius"/>
    </source>
</evidence>
<evidence type="ECO:0000259" key="22">
    <source>
        <dbReference type="PROSITE" id="PS50011"/>
    </source>
</evidence>
<evidence type="ECO:0000256" key="4">
    <source>
        <dbReference type="ARBA" id="ARBA00022553"/>
    </source>
</evidence>
<dbReference type="Pfam" id="PF07714">
    <property type="entry name" value="PK_Tyr_Ser-Thr"/>
    <property type="match status" value="1"/>
</dbReference>
<keyword evidence="6 20" id="KW-0812">Transmembrane</keyword>
<evidence type="ECO:0000256" key="17">
    <source>
        <dbReference type="ARBA" id="ARBA00047899"/>
    </source>
</evidence>
<dbReference type="SMART" id="SM00108">
    <property type="entry name" value="B_lectin"/>
    <property type="match status" value="1"/>
</dbReference>
<evidence type="ECO:0000256" key="12">
    <source>
        <dbReference type="ARBA" id="ARBA00022989"/>
    </source>
</evidence>
<dbReference type="Gene3D" id="3.30.200.20">
    <property type="entry name" value="Phosphorylase Kinase, domain 1"/>
    <property type="match status" value="1"/>
</dbReference>
<evidence type="ECO:0000256" key="8">
    <source>
        <dbReference type="ARBA" id="ARBA00022734"/>
    </source>
</evidence>
<evidence type="ECO:0000256" key="10">
    <source>
        <dbReference type="ARBA" id="ARBA00022777"/>
    </source>
</evidence>
<keyword evidence="15" id="KW-0675">Receptor</keyword>
<dbReference type="GO" id="GO:0005524">
    <property type="term" value="F:ATP binding"/>
    <property type="evidence" value="ECO:0007669"/>
    <property type="project" value="UniProtKB-KW"/>
</dbReference>
<gene>
    <name evidence="24" type="ORF">F0562_011878</name>
</gene>
<dbReference type="InterPro" id="IPR021820">
    <property type="entry name" value="S-locus_recpt_kinase_C"/>
</dbReference>
<evidence type="ECO:0000259" key="23">
    <source>
        <dbReference type="PROSITE" id="PS50927"/>
    </source>
</evidence>
<comment type="subcellular location">
    <subcellularLocation>
        <location evidence="1">Cell membrane</location>
        <topology evidence="1">Single-pass type I membrane protein</topology>
    </subcellularLocation>
</comment>
<dbReference type="Pfam" id="PF08276">
    <property type="entry name" value="PAN_2"/>
    <property type="match status" value="1"/>
</dbReference>
<comment type="similarity">
    <text evidence="19">Belongs to the protein kinase superfamily. Ser/Thr protein kinase family.</text>
</comment>
<dbReference type="InterPro" id="IPR001480">
    <property type="entry name" value="Bulb-type_lectin_dom"/>
</dbReference>
<keyword evidence="16" id="KW-0325">Glycoprotein</keyword>
<dbReference type="FunFam" id="3.30.200.20:FF:000330">
    <property type="entry name" value="G-type lectin S-receptor-like serine/threonine-protein kinase At4g03230"/>
    <property type="match status" value="1"/>
</dbReference>
<feature type="domain" description="Protein kinase" evidence="22">
    <location>
        <begin position="512"/>
        <end position="790"/>
    </location>
</feature>
<dbReference type="InterPro" id="IPR001245">
    <property type="entry name" value="Ser-Thr/Tyr_kinase_cat_dom"/>
</dbReference>
<keyword evidence="8" id="KW-0430">Lectin</keyword>
<dbReference type="GO" id="GO:0030246">
    <property type="term" value="F:carbohydrate binding"/>
    <property type="evidence" value="ECO:0007669"/>
    <property type="project" value="UniProtKB-KW"/>
</dbReference>
<keyword evidence="14" id="KW-1015">Disulfide bond</keyword>
<evidence type="ECO:0000256" key="2">
    <source>
        <dbReference type="ARBA" id="ARBA00022475"/>
    </source>
</evidence>
<evidence type="ECO:0000256" key="18">
    <source>
        <dbReference type="ARBA" id="ARBA00048679"/>
    </source>
</evidence>
<dbReference type="GO" id="GO:0004674">
    <property type="term" value="F:protein serine/threonine kinase activity"/>
    <property type="evidence" value="ECO:0007669"/>
    <property type="project" value="UniProtKB-KW"/>
</dbReference>
<dbReference type="PROSITE" id="PS00108">
    <property type="entry name" value="PROTEIN_KINASE_ST"/>
    <property type="match status" value="1"/>
</dbReference>
<comment type="catalytic activity">
    <reaction evidence="17 19">
        <text>L-threonyl-[protein] + ATP = O-phospho-L-threonyl-[protein] + ADP + H(+)</text>
        <dbReference type="Rhea" id="RHEA:46608"/>
        <dbReference type="Rhea" id="RHEA-COMP:11060"/>
        <dbReference type="Rhea" id="RHEA-COMP:11605"/>
        <dbReference type="ChEBI" id="CHEBI:15378"/>
        <dbReference type="ChEBI" id="CHEBI:30013"/>
        <dbReference type="ChEBI" id="CHEBI:30616"/>
        <dbReference type="ChEBI" id="CHEBI:61977"/>
        <dbReference type="ChEBI" id="CHEBI:456216"/>
        <dbReference type="EC" id="2.7.11.1"/>
    </reaction>
</comment>
<feature type="domain" description="Bulb-type lectin" evidence="23">
    <location>
        <begin position="21"/>
        <end position="150"/>
    </location>
</feature>
<keyword evidence="3 19" id="KW-0723">Serine/threonine-protein kinase</keyword>
<dbReference type="SMART" id="SM00220">
    <property type="entry name" value="S_TKc"/>
    <property type="match status" value="1"/>
</dbReference>
<dbReference type="PIRSF" id="PIRSF000641">
    <property type="entry name" value="SRK"/>
    <property type="match status" value="1"/>
</dbReference>
<dbReference type="InterPro" id="IPR003609">
    <property type="entry name" value="Pan_app"/>
</dbReference>